<evidence type="ECO:0000256" key="1">
    <source>
        <dbReference type="SAM" id="Coils"/>
    </source>
</evidence>
<accession>A0A2Z6DWY9</accession>
<feature type="coiled-coil region" evidence="1">
    <location>
        <begin position="30"/>
        <end position="92"/>
    </location>
</feature>
<evidence type="ECO:0000313" key="3">
    <source>
        <dbReference type="Proteomes" id="UP000262004"/>
    </source>
</evidence>
<sequence length="106" mass="11780">MVSTSAITYGQKVSPLQYQQFDCEQITAEMQRVQNRALQLAGRLDEAAQNDKILTGVGLILFWPALFALGGTKEQETEYARLRGEYEALQQVAIQKKCPGAISNET</sequence>
<dbReference type="KEGG" id="htl:HPTL_0713"/>
<protein>
    <submittedName>
        <fullName evidence="2">Uncharacterized protein</fullName>
    </submittedName>
</protein>
<dbReference type="EMBL" id="AP018558">
    <property type="protein sequence ID" value="BBD76981.1"/>
    <property type="molecule type" value="Genomic_DNA"/>
</dbReference>
<proteinExistence type="predicted"/>
<evidence type="ECO:0000313" key="2">
    <source>
        <dbReference type="EMBL" id="BBD76981.1"/>
    </source>
</evidence>
<keyword evidence="3" id="KW-1185">Reference proteome</keyword>
<dbReference type="AlphaFoldDB" id="A0A2Z6DWY9"/>
<name>A0A2Z6DWY9_HYDTE</name>
<keyword evidence="1" id="KW-0175">Coiled coil</keyword>
<organism evidence="2 3">
    <name type="scientific">Hydrogenophilus thermoluteolus</name>
    <name type="common">Pseudomonas hydrogenothermophila</name>
    <dbReference type="NCBI Taxonomy" id="297"/>
    <lineage>
        <taxon>Bacteria</taxon>
        <taxon>Pseudomonadati</taxon>
        <taxon>Pseudomonadota</taxon>
        <taxon>Hydrogenophilia</taxon>
        <taxon>Hydrogenophilales</taxon>
        <taxon>Hydrogenophilaceae</taxon>
        <taxon>Hydrogenophilus</taxon>
    </lineage>
</organism>
<dbReference type="Proteomes" id="UP000262004">
    <property type="component" value="Chromosome"/>
</dbReference>
<gene>
    <name evidence="2" type="ORF">HPTL_0713</name>
</gene>
<reference evidence="2 3" key="1">
    <citation type="submission" date="2018-04" db="EMBL/GenBank/DDBJ databases">
        <title>Complete genome sequence of Hydrogenophilus thermoluteolus TH-1.</title>
        <authorList>
            <person name="Arai H."/>
        </authorList>
    </citation>
    <scope>NUCLEOTIDE SEQUENCE [LARGE SCALE GENOMIC DNA]</scope>
    <source>
        <strain evidence="2 3">TH-1</strain>
    </source>
</reference>